<gene>
    <name evidence="2" type="ORF">L210DRAFT_3700190</name>
</gene>
<sequence length="110" mass="12493">RVTGETGTPSSHGSTIWIITRSAHATEHDFKKAGSEVVKQVESPLLSRLIYPGLQALDEQYLEVDFQSSWRCGPWGLMLVVLHGLMIWYSWTAQDFDRAASCRLRTRTQK</sequence>
<reference evidence="2" key="1">
    <citation type="submission" date="2019-10" db="EMBL/GenBank/DDBJ databases">
        <authorList>
            <consortium name="DOE Joint Genome Institute"/>
            <person name="Kuo A."/>
            <person name="Miyauchi S."/>
            <person name="Kiss E."/>
            <person name="Drula E."/>
            <person name="Kohler A."/>
            <person name="Sanchez-Garcia M."/>
            <person name="Andreopoulos B."/>
            <person name="Barry K.W."/>
            <person name="Bonito G."/>
            <person name="Buee M."/>
            <person name="Carver A."/>
            <person name="Chen C."/>
            <person name="Cichocki N."/>
            <person name="Clum A."/>
            <person name="Culley D."/>
            <person name="Crous P.W."/>
            <person name="Fauchery L."/>
            <person name="Girlanda M."/>
            <person name="Hayes R."/>
            <person name="Keri Z."/>
            <person name="LaButti K."/>
            <person name="Lipzen A."/>
            <person name="Lombard V."/>
            <person name="Magnuson J."/>
            <person name="Maillard F."/>
            <person name="Morin E."/>
            <person name="Murat C."/>
            <person name="Nolan M."/>
            <person name="Ohm R."/>
            <person name="Pangilinan J."/>
            <person name="Pereira M."/>
            <person name="Perotto S."/>
            <person name="Peter M."/>
            <person name="Riley R."/>
            <person name="Sitrit Y."/>
            <person name="Stielow B."/>
            <person name="Szollosi G."/>
            <person name="Zifcakova L."/>
            <person name="Stursova M."/>
            <person name="Spatafora J.W."/>
            <person name="Tedersoo L."/>
            <person name="Vaario L.-M."/>
            <person name="Yamada A."/>
            <person name="Yan M."/>
            <person name="Wang P."/>
            <person name="Xu J."/>
            <person name="Bruns T."/>
            <person name="Baldrian P."/>
            <person name="Vilgalys R."/>
            <person name="Henrissat B."/>
            <person name="Grigoriev I.V."/>
            <person name="Hibbett D."/>
            <person name="Nagy L.G."/>
            <person name="Martin F.M."/>
        </authorList>
    </citation>
    <scope>NUCLEOTIDE SEQUENCE</scope>
    <source>
        <strain evidence="2">BED1</strain>
    </source>
</reference>
<dbReference type="InterPro" id="IPR014729">
    <property type="entry name" value="Rossmann-like_a/b/a_fold"/>
</dbReference>
<accession>A0AAD4BAW6</accession>
<dbReference type="Proteomes" id="UP001194468">
    <property type="component" value="Unassembled WGS sequence"/>
</dbReference>
<keyword evidence="3" id="KW-1185">Reference proteome</keyword>
<reference evidence="2" key="2">
    <citation type="journal article" date="2020" name="Nat. Commun.">
        <title>Large-scale genome sequencing of mycorrhizal fungi provides insights into the early evolution of symbiotic traits.</title>
        <authorList>
            <person name="Miyauchi S."/>
            <person name="Kiss E."/>
            <person name="Kuo A."/>
            <person name="Drula E."/>
            <person name="Kohler A."/>
            <person name="Sanchez-Garcia M."/>
            <person name="Morin E."/>
            <person name="Andreopoulos B."/>
            <person name="Barry K.W."/>
            <person name="Bonito G."/>
            <person name="Buee M."/>
            <person name="Carver A."/>
            <person name="Chen C."/>
            <person name="Cichocki N."/>
            <person name="Clum A."/>
            <person name="Culley D."/>
            <person name="Crous P.W."/>
            <person name="Fauchery L."/>
            <person name="Girlanda M."/>
            <person name="Hayes R.D."/>
            <person name="Keri Z."/>
            <person name="LaButti K."/>
            <person name="Lipzen A."/>
            <person name="Lombard V."/>
            <person name="Magnuson J."/>
            <person name="Maillard F."/>
            <person name="Murat C."/>
            <person name="Nolan M."/>
            <person name="Ohm R.A."/>
            <person name="Pangilinan J."/>
            <person name="Pereira M.F."/>
            <person name="Perotto S."/>
            <person name="Peter M."/>
            <person name="Pfister S."/>
            <person name="Riley R."/>
            <person name="Sitrit Y."/>
            <person name="Stielow J.B."/>
            <person name="Szollosi G."/>
            <person name="Zifcakova L."/>
            <person name="Stursova M."/>
            <person name="Spatafora J.W."/>
            <person name="Tedersoo L."/>
            <person name="Vaario L.M."/>
            <person name="Yamada A."/>
            <person name="Yan M."/>
            <person name="Wang P."/>
            <person name="Xu J."/>
            <person name="Bruns T."/>
            <person name="Baldrian P."/>
            <person name="Vilgalys R."/>
            <person name="Dunand C."/>
            <person name="Henrissat B."/>
            <person name="Grigoriev I.V."/>
            <person name="Hibbett D."/>
            <person name="Nagy L.G."/>
            <person name="Martin F.M."/>
        </authorList>
    </citation>
    <scope>NUCLEOTIDE SEQUENCE</scope>
    <source>
        <strain evidence="2">BED1</strain>
    </source>
</reference>
<keyword evidence="1" id="KW-0472">Membrane</keyword>
<dbReference type="AlphaFoldDB" id="A0AAD4BAW6"/>
<comment type="caution">
    <text evidence="2">The sequence shown here is derived from an EMBL/GenBank/DDBJ whole genome shotgun (WGS) entry which is preliminary data.</text>
</comment>
<keyword evidence="1" id="KW-1133">Transmembrane helix</keyword>
<organism evidence="2 3">
    <name type="scientific">Boletus edulis BED1</name>
    <dbReference type="NCBI Taxonomy" id="1328754"/>
    <lineage>
        <taxon>Eukaryota</taxon>
        <taxon>Fungi</taxon>
        <taxon>Dikarya</taxon>
        <taxon>Basidiomycota</taxon>
        <taxon>Agaricomycotina</taxon>
        <taxon>Agaricomycetes</taxon>
        <taxon>Agaricomycetidae</taxon>
        <taxon>Boletales</taxon>
        <taxon>Boletineae</taxon>
        <taxon>Boletaceae</taxon>
        <taxon>Boletoideae</taxon>
        <taxon>Boletus</taxon>
    </lineage>
</organism>
<evidence type="ECO:0000256" key="1">
    <source>
        <dbReference type="SAM" id="Phobius"/>
    </source>
</evidence>
<proteinExistence type="predicted"/>
<evidence type="ECO:0000313" key="3">
    <source>
        <dbReference type="Proteomes" id="UP001194468"/>
    </source>
</evidence>
<name>A0AAD4BAW6_BOLED</name>
<dbReference type="Gene3D" id="3.40.50.620">
    <property type="entry name" value="HUPs"/>
    <property type="match status" value="1"/>
</dbReference>
<dbReference type="EMBL" id="WHUW01000296">
    <property type="protein sequence ID" value="KAF8415749.1"/>
    <property type="molecule type" value="Genomic_DNA"/>
</dbReference>
<keyword evidence="1" id="KW-0812">Transmembrane</keyword>
<evidence type="ECO:0000313" key="2">
    <source>
        <dbReference type="EMBL" id="KAF8415749.1"/>
    </source>
</evidence>
<feature type="non-terminal residue" evidence="2">
    <location>
        <position position="1"/>
    </location>
</feature>
<feature type="transmembrane region" description="Helical" evidence="1">
    <location>
        <begin position="72"/>
        <end position="91"/>
    </location>
</feature>
<protein>
    <submittedName>
        <fullName evidence="2">Uncharacterized protein</fullName>
    </submittedName>
</protein>